<reference evidence="2" key="1">
    <citation type="journal article" date="2020" name="Stud. Mycol.">
        <title>101 Dothideomycetes genomes: a test case for predicting lifestyles and emergence of pathogens.</title>
        <authorList>
            <person name="Haridas S."/>
            <person name="Albert R."/>
            <person name="Binder M."/>
            <person name="Bloem J."/>
            <person name="Labutti K."/>
            <person name="Salamov A."/>
            <person name="Andreopoulos B."/>
            <person name="Baker S."/>
            <person name="Barry K."/>
            <person name="Bills G."/>
            <person name="Bluhm B."/>
            <person name="Cannon C."/>
            <person name="Castanera R."/>
            <person name="Culley D."/>
            <person name="Daum C."/>
            <person name="Ezra D."/>
            <person name="Gonzalez J."/>
            <person name="Henrissat B."/>
            <person name="Kuo A."/>
            <person name="Liang C."/>
            <person name="Lipzen A."/>
            <person name="Lutzoni F."/>
            <person name="Magnuson J."/>
            <person name="Mondo S."/>
            <person name="Nolan M."/>
            <person name="Ohm R."/>
            <person name="Pangilinan J."/>
            <person name="Park H.-J."/>
            <person name="Ramirez L."/>
            <person name="Alfaro M."/>
            <person name="Sun H."/>
            <person name="Tritt A."/>
            <person name="Yoshinaga Y."/>
            <person name="Zwiers L.-H."/>
            <person name="Turgeon B."/>
            <person name="Goodwin S."/>
            <person name="Spatafora J."/>
            <person name="Crous P."/>
            <person name="Grigoriev I."/>
        </authorList>
    </citation>
    <scope>NUCLEOTIDE SEQUENCE</scope>
    <source>
        <strain evidence="2">CBS 115976</strain>
    </source>
</reference>
<proteinExistence type="predicted"/>
<dbReference type="Proteomes" id="UP000799302">
    <property type="component" value="Unassembled WGS sequence"/>
</dbReference>
<dbReference type="InterPro" id="IPR010730">
    <property type="entry name" value="HET"/>
</dbReference>
<dbReference type="InterPro" id="IPR052895">
    <property type="entry name" value="HetReg/Transcr_Mod"/>
</dbReference>
<organism evidence="2 3">
    <name type="scientific">Microthyrium microscopicum</name>
    <dbReference type="NCBI Taxonomy" id="703497"/>
    <lineage>
        <taxon>Eukaryota</taxon>
        <taxon>Fungi</taxon>
        <taxon>Dikarya</taxon>
        <taxon>Ascomycota</taxon>
        <taxon>Pezizomycotina</taxon>
        <taxon>Dothideomycetes</taxon>
        <taxon>Dothideomycetes incertae sedis</taxon>
        <taxon>Microthyriales</taxon>
        <taxon>Microthyriaceae</taxon>
        <taxon>Microthyrium</taxon>
    </lineage>
</organism>
<dbReference type="AlphaFoldDB" id="A0A6A6UJ00"/>
<dbReference type="EMBL" id="MU004233">
    <property type="protein sequence ID" value="KAF2671453.1"/>
    <property type="molecule type" value="Genomic_DNA"/>
</dbReference>
<dbReference type="PANTHER" id="PTHR24148:SF64">
    <property type="entry name" value="HETEROKARYON INCOMPATIBILITY DOMAIN-CONTAINING PROTEIN"/>
    <property type="match status" value="1"/>
</dbReference>
<keyword evidence="3" id="KW-1185">Reference proteome</keyword>
<protein>
    <recommendedName>
        <fullName evidence="1">Heterokaryon incompatibility domain-containing protein</fullName>
    </recommendedName>
</protein>
<gene>
    <name evidence="2" type="ORF">BT63DRAFT_453849</name>
</gene>
<dbReference type="Pfam" id="PF06985">
    <property type="entry name" value="HET"/>
    <property type="match status" value="1"/>
</dbReference>
<feature type="domain" description="Heterokaryon incompatibility" evidence="1">
    <location>
        <begin position="189"/>
        <end position="293"/>
    </location>
</feature>
<accession>A0A6A6UJ00</accession>
<name>A0A6A6UJ00_9PEZI</name>
<dbReference type="OrthoDB" id="2157530at2759"/>
<evidence type="ECO:0000259" key="1">
    <source>
        <dbReference type="Pfam" id="PF06985"/>
    </source>
</evidence>
<dbReference type="PANTHER" id="PTHR24148">
    <property type="entry name" value="ANKYRIN REPEAT DOMAIN-CONTAINING PROTEIN 39 HOMOLOG-RELATED"/>
    <property type="match status" value="1"/>
</dbReference>
<evidence type="ECO:0000313" key="2">
    <source>
        <dbReference type="EMBL" id="KAF2671453.1"/>
    </source>
</evidence>
<sequence length="481" mass="56130">MNFIRKIFQPLDPTTRFETQAVEPHLPQVRKASRRLRARHAVYLNRRQAYRLIKTSISRQFVHSPLQLEDSIRNVEIEPRNTSYDYVHVRILHAQLHDIPHVHAVSYVWGKLKAQRRDEALIICNGRFLTVSANLANALKSLEQQYRSVPVWIDKSPVFMNLSIWLWKLLCTRMMCISAFESLFMDRLNAICVDQRHKQQRIYQVKFMADIYRNAQNVLVYLADGEHPLGLHHAEYLSERLQKTFRVIRNIVEDPREMDGILANWSSGGRMKVALLKALSDARWFHRIWTTQEIGLAKLATFRYRGQEIERLTLHTAYALCKRRIPSTLLHSIRFRPEKIVFLYDWVSTNANLSFLEVLEQTESRETTDPRDRIYALMSHPSAEGVVDVDYSQTVSTVYTDLAVNMMERDENLKILSYIINPRNAVDLGIPSWFPAWRLPRRSNQLTFARSSLDARGDIFKERPPDTPASADIQTTLAFVV</sequence>
<evidence type="ECO:0000313" key="3">
    <source>
        <dbReference type="Proteomes" id="UP000799302"/>
    </source>
</evidence>